<dbReference type="InterPro" id="IPR035992">
    <property type="entry name" value="Ricin_B-like_lectins"/>
</dbReference>
<gene>
    <name evidence="2" type="ORF">MGWOODY_Smn323</name>
</gene>
<name>A0A160TKA7_9ZZZZ</name>
<reference evidence="2" key="1">
    <citation type="submission" date="2015-10" db="EMBL/GenBank/DDBJ databases">
        <authorList>
            <person name="Gilbert D.G."/>
        </authorList>
    </citation>
    <scope>NUCLEOTIDE SEQUENCE</scope>
</reference>
<evidence type="ECO:0008006" key="3">
    <source>
        <dbReference type="Google" id="ProtNLM"/>
    </source>
</evidence>
<accession>A0A160TKA7</accession>
<proteinExistence type="predicted"/>
<feature type="region of interest" description="Disordered" evidence="1">
    <location>
        <begin position="254"/>
        <end position="273"/>
    </location>
</feature>
<dbReference type="AlphaFoldDB" id="A0A160TKA7"/>
<dbReference type="SUPFAM" id="SSF50370">
    <property type="entry name" value="Ricin B-like lectins"/>
    <property type="match status" value="1"/>
</dbReference>
<dbReference type="Gene3D" id="2.80.10.50">
    <property type="match status" value="1"/>
</dbReference>
<dbReference type="EMBL" id="CZQE01000142">
    <property type="protein sequence ID" value="CUS44377.1"/>
    <property type="molecule type" value="Genomic_DNA"/>
</dbReference>
<sequence>MGTLLLFGRAPGAAPGTPDGAGNVDKGWIEAPRVDLHKVSADGSVAQDTGQAALSAAQWAALPAFLDQARHARGTVDALGLPGGGPPAFPALWASWGRFAAALDQWQATRDALAALANDIVSYATTVVPQSYGRIEGLLNDGASVDAVAALLGEAIAQAGQRADRARALAAAIAPPVAAINDLAGAFHSVQRNPPARITLRSAPSLCLAYDGNGDAVVSNTGGGDNPAQHWTIEPVRMFIPGWVFRTAAGDRTLTVPAGDTGEREGSRPRLIPTGQAGSGGLDGGAAVFFHDGNGYLQPGKWPGHTLDCAGNSGWNSGTPVLCWEQNDGGNQKWSFSARSLSDLDFCDSIAPVVAAIGSGLGALQHLEGDWRAVADDLGDGLAQLRAVDSTAGFIGGLQIESVTGEWADLAREAEAAIARL</sequence>
<evidence type="ECO:0000313" key="2">
    <source>
        <dbReference type="EMBL" id="CUS44377.1"/>
    </source>
</evidence>
<protein>
    <recommendedName>
        <fullName evidence="3">Ricin B lectin domain-containing protein</fullName>
    </recommendedName>
</protein>
<evidence type="ECO:0000256" key="1">
    <source>
        <dbReference type="SAM" id="MobiDB-lite"/>
    </source>
</evidence>
<organism evidence="2">
    <name type="scientific">hydrothermal vent metagenome</name>
    <dbReference type="NCBI Taxonomy" id="652676"/>
    <lineage>
        <taxon>unclassified sequences</taxon>
        <taxon>metagenomes</taxon>
        <taxon>ecological metagenomes</taxon>
    </lineage>
</organism>